<feature type="chain" id="PRO_5007553694" evidence="2">
    <location>
        <begin position="23"/>
        <end position="208"/>
    </location>
</feature>
<feature type="compositionally biased region" description="Polar residues" evidence="1">
    <location>
        <begin position="158"/>
        <end position="169"/>
    </location>
</feature>
<evidence type="ECO:0000313" key="3">
    <source>
        <dbReference type="EMBL" id="KXV15190.1"/>
    </source>
</evidence>
<dbReference type="RefSeq" id="WP_061508425.1">
    <property type="nucleotide sequence ID" value="NZ_LHZF01000167.1"/>
</dbReference>
<evidence type="ECO:0000256" key="2">
    <source>
        <dbReference type="SAM" id="SignalP"/>
    </source>
</evidence>
<reference evidence="3 4" key="1">
    <citation type="submission" date="2015-06" db="EMBL/GenBank/DDBJ databases">
        <title>Improved classification and identification of acetic acid bacteria using matrix-assisted laser desorption/ionization time-of-flight mass spectrometry; Gluconobacter nephelii and Gluconobacter uchimurae are later heterotypic synonyms of Gluconobacter japonicus and Gluconobacter oxydans, respectively.</title>
        <authorList>
            <person name="Li L."/>
            <person name="Cleenwerck I."/>
            <person name="De Vuyst L."/>
            <person name="Vandamme P."/>
        </authorList>
    </citation>
    <scope>NUCLEOTIDE SEQUENCE [LARGE SCALE GENOMIC DNA]</scope>
    <source>
        <strain evidence="3 4">LMG 1552</strain>
    </source>
</reference>
<dbReference type="AlphaFoldDB" id="A0A149RM43"/>
<feature type="region of interest" description="Disordered" evidence="1">
    <location>
        <begin position="43"/>
        <end position="67"/>
    </location>
</feature>
<name>A0A149RM43_9PROT</name>
<keyword evidence="2" id="KW-0732">Signal</keyword>
<dbReference type="PATRIC" id="fig|178901.13.peg.2776"/>
<proteinExistence type="predicted"/>
<dbReference type="EMBL" id="LHZF01000167">
    <property type="protein sequence ID" value="KXV15190.1"/>
    <property type="molecule type" value="Genomic_DNA"/>
</dbReference>
<protein>
    <submittedName>
        <fullName evidence="3">Uncharacterized protein</fullName>
    </submittedName>
</protein>
<evidence type="ECO:0000256" key="1">
    <source>
        <dbReference type="SAM" id="MobiDB-lite"/>
    </source>
</evidence>
<feature type="region of interest" description="Disordered" evidence="1">
    <location>
        <begin position="151"/>
        <end position="173"/>
    </location>
</feature>
<dbReference type="Proteomes" id="UP000075526">
    <property type="component" value="Unassembled WGS sequence"/>
</dbReference>
<feature type="signal peptide" evidence="2">
    <location>
        <begin position="1"/>
        <end position="22"/>
    </location>
</feature>
<feature type="compositionally biased region" description="Polar residues" evidence="1">
    <location>
        <begin position="52"/>
        <end position="65"/>
    </location>
</feature>
<accession>A0A149RM43</accession>
<comment type="caution">
    <text evidence="3">The sequence shown here is derived from an EMBL/GenBank/DDBJ whole genome shotgun (WGS) entry which is preliminary data.</text>
</comment>
<sequence>MTSKRLSAISLALAMTTAPALASAASMSPADMSSPLLALNDPAGNGDWKQAAQGNFPNSSANDHQNGVPPYDLIRKLRSAGIKGALGSFDYTPMLYQVFRTSDARTVVAFVPYNSACDQAANDVNAGNVPLRCTTYALTFDSRGAPESHHSTKHGCFYSNNEENPNDPTAPQEGNRVLFRISEKDHTISEKTVAVNRTVRDCDAVVKY</sequence>
<gene>
    <name evidence="3" type="ORF">AD933_09415</name>
</gene>
<organism evidence="3 4">
    <name type="scientific">Acetobacter malorum</name>
    <dbReference type="NCBI Taxonomy" id="178901"/>
    <lineage>
        <taxon>Bacteria</taxon>
        <taxon>Pseudomonadati</taxon>
        <taxon>Pseudomonadota</taxon>
        <taxon>Alphaproteobacteria</taxon>
        <taxon>Acetobacterales</taxon>
        <taxon>Acetobacteraceae</taxon>
        <taxon>Acetobacter</taxon>
    </lineage>
</organism>
<evidence type="ECO:0000313" key="4">
    <source>
        <dbReference type="Proteomes" id="UP000075526"/>
    </source>
</evidence>